<gene>
    <name evidence="1" type="ORF">S01H1_67746</name>
</gene>
<evidence type="ECO:0008006" key="2">
    <source>
        <dbReference type="Google" id="ProtNLM"/>
    </source>
</evidence>
<proteinExistence type="predicted"/>
<reference evidence="1" key="1">
    <citation type="journal article" date="2014" name="Front. Microbiol.">
        <title>High frequency of phylogenetically diverse reductive dehalogenase-homologous genes in deep subseafloor sedimentary metagenomes.</title>
        <authorList>
            <person name="Kawai M."/>
            <person name="Futagami T."/>
            <person name="Toyoda A."/>
            <person name="Takaki Y."/>
            <person name="Nishi S."/>
            <person name="Hori S."/>
            <person name="Arai W."/>
            <person name="Tsubouchi T."/>
            <person name="Morono Y."/>
            <person name="Uchiyama I."/>
            <person name="Ito T."/>
            <person name="Fujiyama A."/>
            <person name="Inagaki F."/>
            <person name="Takami H."/>
        </authorList>
    </citation>
    <scope>NUCLEOTIDE SEQUENCE</scope>
    <source>
        <strain evidence="1">Expedition CK06-06</strain>
    </source>
</reference>
<comment type="caution">
    <text evidence="1">The sequence shown here is derived from an EMBL/GenBank/DDBJ whole genome shotgun (WGS) entry which is preliminary data.</text>
</comment>
<feature type="non-terminal residue" evidence="1">
    <location>
        <position position="33"/>
    </location>
</feature>
<organism evidence="1">
    <name type="scientific">marine sediment metagenome</name>
    <dbReference type="NCBI Taxonomy" id="412755"/>
    <lineage>
        <taxon>unclassified sequences</taxon>
        <taxon>metagenomes</taxon>
        <taxon>ecological metagenomes</taxon>
    </lineage>
</organism>
<sequence length="33" mass="3697">MTREEALNSVKANIENANLIKHMLATEAIMRAL</sequence>
<protein>
    <recommendedName>
        <fullName evidence="2">Phosphohydrolase</fullName>
    </recommendedName>
</protein>
<name>X0XC02_9ZZZZ</name>
<evidence type="ECO:0000313" key="1">
    <source>
        <dbReference type="EMBL" id="GAG40605.1"/>
    </source>
</evidence>
<accession>X0XC02</accession>
<dbReference type="AlphaFoldDB" id="X0XC02"/>
<dbReference type="EMBL" id="BARS01044887">
    <property type="protein sequence ID" value="GAG40605.1"/>
    <property type="molecule type" value="Genomic_DNA"/>
</dbReference>